<feature type="non-terminal residue" evidence="2">
    <location>
        <position position="113"/>
    </location>
</feature>
<proteinExistence type="predicted"/>
<reference evidence="2 3" key="1">
    <citation type="submission" date="2019-09" db="EMBL/GenBank/DDBJ databases">
        <title>Salinarimonas rosea gen. nov., sp. nov., a new member of the a-2 subgroup of the Proteobacteria.</title>
        <authorList>
            <person name="Liu J."/>
        </authorList>
    </citation>
    <scope>NUCLEOTIDE SEQUENCE [LARGE SCALE GENOMIC DNA]</scope>
    <source>
        <strain evidence="2 3">BN140002</strain>
    </source>
</reference>
<reference evidence="2 3" key="2">
    <citation type="submission" date="2019-09" db="EMBL/GenBank/DDBJ databases">
        <authorList>
            <person name="Jin C."/>
        </authorList>
    </citation>
    <scope>NUCLEOTIDE SEQUENCE [LARGE SCALE GENOMIC DNA]</scope>
    <source>
        <strain evidence="2 3">BN140002</strain>
    </source>
</reference>
<dbReference type="Gene3D" id="3.40.980.20">
    <property type="entry name" value="Four-carbon acid sugar kinase, nucleotide binding domain"/>
    <property type="match status" value="1"/>
</dbReference>
<feature type="domain" description="Four-carbon acid sugar kinase nucleotide binding" evidence="1">
    <location>
        <begin position="2"/>
        <end position="70"/>
    </location>
</feature>
<name>A0A5B2URC5_9HYPH</name>
<gene>
    <name evidence="2" type="ORF">F0L46_25435</name>
</gene>
<dbReference type="SUPFAM" id="SSF142764">
    <property type="entry name" value="YgbK-like"/>
    <property type="match status" value="1"/>
</dbReference>
<dbReference type="RefSeq" id="WP_276315629.1">
    <property type="nucleotide sequence ID" value="NZ_VUOA01000111.1"/>
</dbReference>
<protein>
    <recommendedName>
        <fullName evidence="1">Four-carbon acid sugar kinase nucleotide binding domain-containing protein</fullName>
    </recommendedName>
</protein>
<dbReference type="InterPro" id="IPR042213">
    <property type="entry name" value="NBD_C_sf"/>
</dbReference>
<evidence type="ECO:0000313" key="2">
    <source>
        <dbReference type="EMBL" id="KAA2229414.1"/>
    </source>
</evidence>
<dbReference type="AlphaFoldDB" id="A0A5B2URC5"/>
<evidence type="ECO:0000259" key="1">
    <source>
        <dbReference type="Pfam" id="PF17042"/>
    </source>
</evidence>
<organism evidence="2 3">
    <name type="scientific">Salinarimonas soli</name>
    <dbReference type="NCBI Taxonomy" id="1638099"/>
    <lineage>
        <taxon>Bacteria</taxon>
        <taxon>Pseudomonadati</taxon>
        <taxon>Pseudomonadota</taxon>
        <taxon>Alphaproteobacteria</taxon>
        <taxon>Hyphomicrobiales</taxon>
        <taxon>Salinarimonadaceae</taxon>
        <taxon>Salinarimonas</taxon>
    </lineage>
</organism>
<evidence type="ECO:0000313" key="3">
    <source>
        <dbReference type="Proteomes" id="UP000323142"/>
    </source>
</evidence>
<dbReference type="Pfam" id="PF17042">
    <property type="entry name" value="NBD_C"/>
    <property type="match status" value="1"/>
</dbReference>
<sequence>ADTARLLVEGGVTRLVVAGGETSGAVVSALGLDAVAGGPEIDPGVPALASPDRPLALALKSGNFGAPDFFAKALAVMPRDACPVIQEDSMPAFPANIAFLFPDRPFRGGYGPP</sequence>
<dbReference type="InterPro" id="IPR031475">
    <property type="entry name" value="NBD_C"/>
</dbReference>
<dbReference type="Proteomes" id="UP000323142">
    <property type="component" value="Unassembled WGS sequence"/>
</dbReference>
<dbReference type="EMBL" id="VUOA01000111">
    <property type="protein sequence ID" value="KAA2229414.1"/>
    <property type="molecule type" value="Genomic_DNA"/>
</dbReference>
<accession>A0A5B2URC5</accession>
<comment type="caution">
    <text evidence="2">The sequence shown here is derived from an EMBL/GenBank/DDBJ whole genome shotgun (WGS) entry which is preliminary data.</text>
</comment>
<feature type="non-terminal residue" evidence="2">
    <location>
        <position position="1"/>
    </location>
</feature>
<keyword evidence="3" id="KW-1185">Reference proteome</keyword>